<evidence type="ECO:0000259" key="12">
    <source>
        <dbReference type="PROSITE" id="PS50111"/>
    </source>
</evidence>
<dbReference type="CDD" id="cd06225">
    <property type="entry name" value="HAMP"/>
    <property type="match status" value="1"/>
</dbReference>
<dbReference type="AlphaFoldDB" id="A0A0H3AE29"/>
<evidence type="ECO:0000256" key="3">
    <source>
        <dbReference type="ARBA" id="ARBA00022475"/>
    </source>
</evidence>
<dbReference type="PANTHER" id="PTHR32089:SF55">
    <property type="entry name" value="METHYL ACCEPTING SENSORY TRANSDUCER WITH CACHE_2 SMALL MOLECULE BINDING DOMAIN"/>
    <property type="match status" value="1"/>
</dbReference>
<name>A0A0H3AE29_VIBC3</name>
<evidence type="ECO:0000313" key="15">
    <source>
        <dbReference type="Proteomes" id="UP000000249"/>
    </source>
</evidence>
<evidence type="ECO:0000256" key="2">
    <source>
        <dbReference type="ARBA" id="ARBA00004651"/>
    </source>
</evidence>
<sequence length="643" mass="70089">MKTAGGVMTLGFKGRIYASVVILVTISLMVLGTINMLSLKREMIDSLTTETQNKLNYHVSELEFWVKSRYEAVSRGANLFTPELSDTDNLNKVRLLAEAAQITNVIAAYEDGRSYMSMDKEGGVTTNRFKFTDRDWYQQAKSRRSPFLTEIYQDQVTGKKVISAVSPILHQGQFVGALLGDFQLDDIITQVSNMRFAGGAATLTDKNAVFFASDDPNDIGRTPSQVSPSFREMEAGFHRQESGHLSFPYLGIEFDGYYKRVNLTDDMYWTLMVFVDKATALADVDVAVANAITTGIVLIGISVGVIIFIINQIYKPLLRLKVAVLDLAQGSGDLTRRLEVNGNDDLAQISEGFNRFSGNLQNMMLQISDATQIISSSIEQLSQTAKENEQMLISHSSETDQVVTAITQMSESARTVAESVTQSNQITEAASKEAQQSLVIVNNAVSTVTSLVNDVENMSESISNMNRDANKISEVLSVIGAISEQTNLLALNAAIEAARAGEQGRGFAVVADEVRALAARTQNSTTEISDMLTKLLEGTDSVVGAMERTKQQCQTTADKTSEVSGSLNMMSASVSDIDDLSTQIAAATEQQSTVAAELSRNMLSIREIVESLVVSGRQTVGATESLSHSNHELEQLVGKFKLR</sequence>
<dbReference type="GO" id="GO:0007165">
    <property type="term" value="P:signal transduction"/>
    <property type="evidence" value="ECO:0007669"/>
    <property type="project" value="UniProtKB-KW"/>
</dbReference>
<dbReference type="Proteomes" id="UP000000249">
    <property type="component" value="Chromosome 2"/>
</dbReference>
<dbReference type="OrthoDB" id="2489132at2"/>
<dbReference type="SUPFAM" id="SSF103190">
    <property type="entry name" value="Sensory domain-like"/>
    <property type="match status" value="1"/>
</dbReference>
<dbReference type="PANTHER" id="PTHR32089">
    <property type="entry name" value="METHYL-ACCEPTING CHEMOTAXIS PROTEIN MCPB"/>
    <property type="match status" value="1"/>
</dbReference>
<dbReference type="GO" id="GO:0006935">
    <property type="term" value="P:chemotaxis"/>
    <property type="evidence" value="ECO:0007669"/>
    <property type="project" value="UniProtKB-KW"/>
</dbReference>
<dbReference type="GO" id="GO:0005886">
    <property type="term" value="C:plasma membrane"/>
    <property type="evidence" value="ECO:0007669"/>
    <property type="project" value="UniProtKB-SubCell"/>
</dbReference>
<dbReference type="InterPro" id="IPR004089">
    <property type="entry name" value="MCPsignal_dom"/>
</dbReference>
<dbReference type="PROSITE" id="PS50111">
    <property type="entry name" value="CHEMOTAXIS_TRANSDUC_2"/>
    <property type="match status" value="1"/>
</dbReference>
<evidence type="ECO:0000256" key="10">
    <source>
        <dbReference type="PROSITE-ProRule" id="PRU00284"/>
    </source>
</evidence>
<keyword evidence="6 11" id="KW-1133">Transmembrane helix</keyword>
<evidence type="ECO:0000256" key="7">
    <source>
        <dbReference type="ARBA" id="ARBA00023136"/>
    </source>
</evidence>
<dbReference type="Gene3D" id="1.10.287.950">
    <property type="entry name" value="Methyl-accepting chemotaxis protein"/>
    <property type="match status" value="1"/>
</dbReference>
<evidence type="ECO:0000256" key="1">
    <source>
        <dbReference type="ARBA" id="ARBA00004533"/>
    </source>
</evidence>
<keyword evidence="7 11" id="KW-0472">Membrane</keyword>
<feature type="domain" description="Methyl-accepting transducer" evidence="12">
    <location>
        <begin position="370"/>
        <end position="606"/>
    </location>
</feature>
<evidence type="ECO:0000256" key="4">
    <source>
        <dbReference type="ARBA" id="ARBA00022500"/>
    </source>
</evidence>
<dbReference type="SMART" id="SM00304">
    <property type="entry name" value="HAMP"/>
    <property type="match status" value="1"/>
</dbReference>
<dbReference type="FunFam" id="1.10.287.950:FF:000001">
    <property type="entry name" value="Methyl-accepting chemotaxis sensory transducer"/>
    <property type="match status" value="1"/>
</dbReference>
<dbReference type="Gene3D" id="3.30.450.20">
    <property type="entry name" value="PAS domain"/>
    <property type="match status" value="2"/>
</dbReference>
<dbReference type="InterPro" id="IPR003660">
    <property type="entry name" value="HAMP_dom"/>
</dbReference>
<accession>A0A0H3AE29</accession>
<protein>
    <submittedName>
        <fullName evidence="14">Methyl-accepting chemotaxis protein</fullName>
    </submittedName>
</protein>
<evidence type="ECO:0000256" key="9">
    <source>
        <dbReference type="ARBA" id="ARBA00029447"/>
    </source>
</evidence>
<proteinExistence type="inferred from homology"/>
<dbReference type="SUPFAM" id="SSF58104">
    <property type="entry name" value="Methyl-accepting chemotaxis protein (MCP) signaling domain"/>
    <property type="match status" value="1"/>
</dbReference>
<evidence type="ECO:0000256" key="6">
    <source>
        <dbReference type="ARBA" id="ARBA00022989"/>
    </source>
</evidence>
<dbReference type="PROSITE" id="PS50885">
    <property type="entry name" value="HAMP"/>
    <property type="match status" value="1"/>
</dbReference>
<evidence type="ECO:0000256" key="11">
    <source>
        <dbReference type="SAM" id="Phobius"/>
    </source>
</evidence>
<dbReference type="InterPro" id="IPR033479">
    <property type="entry name" value="dCache_1"/>
</dbReference>
<evidence type="ECO:0000256" key="5">
    <source>
        <dbReference type="ARBA" id="ARBA00022692"/>
    </source>
</evidence>
<comment type="similarity">
    <text evidence="9">Belongs to the methyl-accepting chemotaxis (MCP) protein family.</text>
</comment>
<keyword evidence="3" id="KW-1003">Cell membrane</keyword>
<comment type="subcellular location">
    <subcellularLocation>
        <location evidence="1">Cell inner membrane</location>
    </subcellularLocation>
    <subcellularLocation>
        <location evidence="2">Cell membrane</location>
        <topology evidence="2">Multi-pass membrane protein</topology>
    </subcellularLocation>
</comment>
<dbReference type="PATRIC" id="fig|345073.21.peg.3064"/>
<feature type="domain" description="HAMP" evidence="13">
    <location>
        <begin position="311"/>
        <end position="365"/>
    </location>
</feature>
<dbReference type="InterPro" id="IPR029151">
    <property type="entry name" value="Sensor-like_sf"/>
</dbReference>
<dbReference type="CDD" id="cd11386">
    <property type="entry name" value="MCP_signal"/>
    <property type="match status" value="1"/>
</dbReference>
<dbReference type="EMBL" id="CP000626">
    <property type="protein sequence ID" value="ABQ18591.1"/>
    <property type="molecule type" value="Genomic_DNA"/>
</dbReference>
<keyword evidence="5 11" id="KW-0812">Transmembrane</keyword>
<dbReference type="CDD" id="cd12913">
    <property type="entry name" value="PDC1_MCP_like"/>
    <property type="match status" value="1"/>
</dbReference>
<gene>
    <name evidence="14" type="ordered locus">VC0395_0962</name>
</gene>
<organism evidence="14 15">
    <name type="scientific">Vibrio cholerae serotype O1 (strain ATCC 39541 / Classical Ogawa 395 / O395)</name>
    <dbReference type="NCBI Taxonomy" id="345073"/>
    <lineage>
        <taxon>Bacteria</taxon>
        <taxon>Pseudomonadati</taxon>
        <taxon>Pseudomonadota</taxon>
        <taxon>Gammaproteobacteria</taxon>
        <taxon>Vibrionales</taxon>
        <taxon>Vibrionaceae</taxon>
        <taxon>Vibrio</taxon>
    </lineage>
</organism>
<dbReference type="KEGG" id="vco:VC0395_0962"/>
<evidence type="ECO:0000313" key="14">
    <source>
        <dbReference type="EMBL" id="ABQ18591.1"/>
    </source>
</evidence>
<keyword evidence="8 10" id="KW-0807">Transducer</keyword>
<dbReference type="SMART" id="SM00283">
    <property type="entry name" value="MA"/>
    <property type="match status" value="1"/>
</dbReference>
<keyword evidence="4" id="KW-0145">Chemotaxis</keyword>
<reference evidence="14 15" key="1">
    <citation type="submission" date="2007-03" db="EMBL/GenBank/DDBJ databases">
        <authorList>
            <person name="Heidelberg J."/>
        </authorList>
    </citation>
    <scope>NUCLEOTIDE SEQUENCE [LARGE SCALE GENOMIC DNA]</scope>
    <source>
        <strain evidence="15">ATCC 39541 / Classical Ogawa 395 / O395</strain>
    </source>
</reference>
<dbReference type="eggNOG" id="COG0840">
    <property type="taxonomic scope" value="Bacteria"/>
</dbReference>
<feature type="transmembrane region" description="Helical" evidence="11">
    <location>
        <begin position="16"/>
        <end position="37"/>
    </location>
</feature>
<dbReference type="KEGG" id="vcr:VC395_A0305"/>
<dbReference type="Pfam" id="PF02743">
    <property type="entry name" value="dCache_1"/>
    <property type="match status" value="1"/>
</dbReference>
<dbReference type="Pfam" id="PF00015">
    <property type="entry name" value="MCPsignal"/>
    <property type="match status" value="1"/>
</dbReference>
<evidence type="ECO:0000259" key="13">
    <source>
        <dbReference type="PROSITE" id="PS50885"/>
    </source>
</evidence>
<dbReference type="Pfam" id="PF00672">
    <property type="entry name" value="HAMP"/>
    <property type="match status" value="1"/>
</dbReference>
<feature type="transmembrane region" description="Helical" evidence="11">
    <location>
        <begin position="287"/>
        <end position="310"/>
    </location>
</feature>
<evidence type="ECO:0000256" key="8">
    <source>
        <dbReference type="ARBA" id="ARBA00023224"/>
    </source>
</evidence>